<dbReference type="Gene3D" id="3.40.50.300">
    <property type="entry name" value="P-loop containing nucleotide triphosphate hydrolases"/>
    <property type="match status" value="1"/>
</dbReference>
<dbReference type="PANTHER" id="PTHR42714:SF2">
    <property type="entry name" value="TRNA MODIFICATION GTPASE GTPBP3, MITOCHONDRIAL"/>
    <property type="match status" value="1"/>
</dbReference>
<dbReference type="PRINTS" id="PR00326">
    <property type="entry name" value="GTP1OBG"/>
</dbReference>
<dbReference type="InterPro" id="IPR027368">
    <property type="entry name" value="MnmE_dom2"/>
</dbReference>
<dbReference type="CDD" id="cd14858">
    <property type="entry name" value="TrmE_N"/>
    <property type="match status" value="1"/>
</dbReference>
<dbReference type="Pfam" id="PF12631">
    <property type="entry name" value="MnmE_helical"/>
    <property type="match status" value="1"/>
</dbReference>
<evidence type="ECO:0000256" key="3">
    <source>
        <dbReference type="ARBA" id="ARBA00022723"/>
    </source>
</evidence>
<dbReference type="GO" id="GO:0030488">
    <property type="term" value="P:tRNA methylation"/>
    <property type="evidence" value="ECO:0007669"/>
    <property type="project" value="TreeGrafter"/>
</dbReference>
<evidence type="ECO:0000256" key="2">
    <source>
        <dbReference type="ARBA" id="ARBA00022694"/>
    </source>
</evidence>
<keyword evidence="5 9" id="KW-0378">Hydrolase</keyword>
<feature type="binding site" evidence="9">
    <location>
        <begin position="256"/>
        <end position="261"/>
    </location>
    <ligand>
        <name>GTP</name>
        <dbReference type="ChEBI" id="CHEBI:37565"/>
    </ligand>
</feature>
<keyword evidence="9" id="KW-0963">Cytoplasm</keyword>
<feature type="binding site" evidence="9">
    <location>
        <begin position="300"/>
        <end position="303"/>
    </location>
    <ligand>
        <name>GTP</name>
        <dbReference type="ChEBI" id="CHEBI:37565"/>
    </ligand>
</feature>
<dbReference type="Gene3D" id="1.20.120.430">
    <property type="entry name" value="tRNA modification GTPase MnmE domain 2"/>
    <property type="match status" value="1"/>
</dbReference>
<dbReference type="InterPro" id="IPR005225">
    <property type="entry name" value="Small_GTP-bd"/>
</dbReference>
<evidence type="ECO:0000256" key="7">
    <source>
        <dbReference type="ARBA" id="ARBA00022958"/>
    </source>
</evidence>
<evidence type="ECO:0000256" key="8">
    <source>
        <dbReference type="ARBA" id="ARBA00023134"/>
    </source>
</evidence>
<dbReference type="Pfam" id="PF10396">
    <property type="entry name" value="TrmE_N"/>
    <property type="match status" value="1"/>
</dbReference>
<keyword evidence="2 9" id="KW-0819">tRNA processing</keyword>
<dbReference type="InterPro" id="IPR025867">
    <property type="entry name" value="MnmE_helical"/>
</dbReference>
<dbReference type="FunFam" id="3.30.1360.120:FF:000003">
    <property type="entry name" value="tRNA modification GTPase MnmE"/>
    <property type="match status" value="1"/>
</dbReference>
<feature type="binding site" evidence="9">
    <location>
        <position position="48"/>
    </location>
    <ligand>
        <name>(6S)-5-formyl-5,6,7,8-tetrahydrofolate</name>
        <dbReference type="ChEBI" id="CHEBI:57457"/>
    </ligand>
</feature>
<proteinExistence type="inferred from homology"/>
<dbReference type="NCBIfam" id="TIGR00231">
    <property type="entry name" value="small_GTP"/>
    <property type="match status" value="1"/>
</dbReference>
<dbReference type="GO" id="GO:0046872">
    <property type="term" value="F:metal ion binding"/>
    <property type="evidence" value="ECO:0007669"/>
    <property type="project" value="UniProtKB-KW"/>
</dbReference>
<dbReference type="GO" id="GO:0005525">
    <property type="term" value="F:GTP binding"/>
    <property type="evidence" value="ECO:0007669"/>
    <property type="project" value="UniProtKB-UniRule"/>
</dbReference>
<dbReference type="GO" id="GO:0002098">
    <property type="term" value="P:tRNA wobble uridine modification"/>
    <property type="evidence" value="ECO:0007669"/>
    <property type="project" value="TreeGrafter"/>
</dbReference>
<feature type="binding site" evidence="9">
    <location>
        <position position="280"/>
    </location>
    <ligand>
        <name>K(+)</name>
        <dbReference type="ChEBI" id="CHEBI:29103"/>
    </ligand>
</feature>
<comment type="caution">
    <text evidence="9">Lacks conserved residue(s) required for the propagation of feature annotation.</text>
</comment>
<evidence type="ECO:0000256" key="5">
    <source>
        <dbReference type="ARBA" id="ARBA00022801"/>
    </source>
</evidence>
<comment type="subunit">
    <text evidence="9">Homodimer. Heterotetramer of two MnmE and two MnmG subunits.</text>
</comment>
<evidence type="ECO:0000256" key="6">
    <source>
        <dbReference type="ARBA" id="ARBA00022842"/>
    </source>
</evidence>
<comment type="similarity">
    <text evidence="1 9 10">Belongs to the TRAFAC class TrmE-Era-EngA-EngB-Septin-like GTPase superfamily. TrmE GTPase family.</text>
</comment>
<name>A0A1G7HPZ4_9FLAO</name>
<protein>
    <recommendedName>
        <fullName evidence="9">tRNA modification GTPase MnmE</fullName>
        <ecNumber evidence="9">3.6.-.-</ecNumber>
    </recommendedName>
</protein>
<feature type="binding site" evidence="9">
    <location>
        <position position="275"/>
    </location>
    <ligand>
        <name>K(+)</name>
        <dbReference type="ChEBI" id="CHEBI:29103"/>
    </ligand>
</feature>
<feature type="binding site" evidence="9">
    <location>
        <position position="277"/>
    </location>
    <ligand>
        <name>K(+)</name>
        <dbReference type="ChEBI" id="CHEBI:29103"/>
    </ligand>
</feature>
<dbReference type="SUPFAM" id="SSF116878">
    <property type="entry name" value="TrmE connector domain"/>
    <property type="match status" value="1"/>
</dbReference>
<evidence type="ECO:0000313" key="13">
    <source>
        <dbReference type="Proteomes" id="UP000199321"/>
    </source>
</evidence>
<feature type="binding site" evidence="9">
    <location>
        <position position="260"/>
    </location>
    <ligand>
        <name>Mg(2+)</name>
        <dbReference type="ChEBI" id="CHEBI:18420"/>
    </ligand>
</feature>
<feature type="binding site" evidence="9">
    <location>
        <position position="150"/>
    </location>
    <ligand>
        <name>(6S)-5-formyl-5,6,7,8-tetrahydrofolate</name>
        <dbReference type="ChEBI" id="CHEBI:57457"/>
    </ligand>
</feature>
<dbReference type="AlphaFoldDB" id="A0A1G7HPZ4"/>
<dbReference type="HAMAP" id="MF_00379">
    <property type="entry name" value="GTPase_MnmE"/>
    <property type="match status" value="1"/>
</dbReference>
<dbReference type="STRING" id="227084.SAMN05421855_104222"/>
<dbReference type="EC" id="3.6.-.-" evidence="9"/>
<dbReference type="Proteomes" id="UP000199321">
    <property type="component" value="Unassembled WGS sequence"/>
</dbReference>
<keyword evidence="8 9" id="KW-0342">GTP-binding</keyword>
<evidence type="ECO:0000259" key="11">
    <source>
        <dbReference type="PROSITE" id="PS51709"/>
    </source>
</evidence>
<organism evidence="12 13">
    <name type="scientific">Ulvibacter litoralis</name>
    <dbReference type="NCBI Taxonomy" id="227084"/>
    <lineage>
        <taxon>Bacteria</taxon>
        <taxon>Pseudomonadati</taxon>
        <taxon>Bacteroidota</taxon>
        <taxon>Flavobacteriia</taxon>
        <taxon>Flavobacteriales</taxon>
        <taxon>Flavobacteriaceae</taxon>
        <taxon>Ulvibacter</taxon>
    </lineage>
</organism>
<feature type="binding site" evidence="9">
    <location>
        <position position="281"/>
    </location>
    <ligand>
        <name>Mg(2+)</name>
        <dbReference type="ChEBI" id="CHEBI:18420"/>
    </ligand>
</feature>
<feature type="binding site" evidence="9">
    <location>
        <position position="256"/>
    </location>
    <ligand>
        <name>K(+)</name>
        <dbReference type="ChEBI" id="CHEBI:29103"/>
    </ligand>
</feature>
<dbReference type="PROSITE" id="PS51709">
    <property type="entry name" value="G_TRME"/>
    <property type="match status" value="1"/>
</dbReference>
<dbReference type="NCBIfam" id="TIGR00450">
    <property type="entry name" value="mnmE_trmE_thdF"/>
    <property type="match status" value="1"/>
</dbReference>
<evidence type="ECO:0000313" key="12">
    <source>
        <dbReference type="EMBL" id="SDF02480.1"/>
    </source>
</evidence>
<dbReference type="Gene3D" id="3.30.1360.120">
    <property type="entry name" value="Probable tRNA modification gtpase trme, domain 1"/>
    <property type="match status" value="1"/>
</dbReference>
<dbReference type="InterPro" id="IPR027266">
    <property type="entry name" value="TrmE/GcvT-like"/>
</dbReference>
<comment type="cofactor">
    <cofactor evidence="9">
        <name>K(+)</name>
        <dbReference type="ChEBI" id="CHEBI:29103"/>
    </cofactor>
    <text evidence="9">Binds 1 potassium ion per subunit.</text>
</comment>
<keyword evidence="13" id="KW-1185">Reference proteome</keyword>
<comment type="function">
    <text evidence="9">Exhibits a very high intrinsic GTPase hydrolysis rate. Involved in the addition of a carboxymethylaminomethyl (cmnm) group at the wobble position (U34) of certain tRNAs, forming tRNA-cmnm(5)s(2)U34.</text>
</comment>
<keyword evidence="7 9" id="KW-0630">Potassium</keyword>
<evidence type="ECO:0000256" key="1">
    <source>
        <dbReference type="ARBA" id="ARBA00011043"/>
    </source>
</evidence>
<dbReference type="InterPro" id="IPR027417">
    <property type="entry name" value="P-loop_NTPase"/>
</dbReference>
<gene>
    <name evidence="9" type="primary">mnmE</name>
    <name evidence="9" type="synonym">trmE</name>
    <name evidence="12" type="ORF">SAMN05421855_104222</name>
</gene>
<dbReference type="GO" id="GO:0003924">
    <property type="term" value="F:GTPase activity"/>
    <property type="evidence" value="ECO:0007669"/>
    <property type="project" value="UniProtKB-UniRule"/>
</dbReference>
<dbReference type="Pfam" id="PF01926">
    <property type="entry name" value="MMR_HSR1"/>
    <property type="match status" value="1"/>
</dbReference>
<feature type="binding site" evidence="9">
    <location>
        <position position="111"/>
    </location>
    <ligand>
        <name>(6S)-5-formyl-5,6,7,8-tetrahydrofolate</name>
        <dbReference type="ChEBI" id="CHEBI:57457"/>
    </ligand>
</feature>
<dbReference type="NCBIfam" id="NF003661">
    <property type="entry name" value="PRK05291.1-3"/>
    <property type="match status" value="1"/>
</dbReference>
<keyword evidence="6 9" id="KW-0460">Magnesium</keyword>
<feature type="binding site" evidence="9">
    <location>
        <begin position="275"/>
        <end position="281"/>
    </location>
    <ligand>
        <name>GTP</name>
        <dbReference type="ChEBI" id="CHEBI:37565"/>
    </ligand>
</feature>
<keyword evidence="4 9" id="KW-0547">Nucleotide-binding</keyword>
<reference evidence="12 13" key="1">
    <citation type="submission" date="2016-10" db="EMBL/GenBank/DDBJ databases">
        <authorList>
            <person name="de Groot N.N."/>
        </authorList>
    </citation>
    <scope>NUCLEOTIDE SEQUENCE [LARGE SCALE GENOMIC DNA]</scope>
    <source>
        <strain evidence="12 13">DSM 16195</strain>
    </source>
</reference>
<feature type="binding site" evidence="9">
    <location>
        <position position="497"/>
    </location>
    <ligand>
        <name>(6S)-5-formyl-5,6,7,8-tetrahydrofolate</name>
        <dbReference type="ChEBI" id="CHEBI:57457"/>
    </ligand>
</feature>
<dbReference type="GO" id="GO:0042802">
    <property type="term" value="F:identical protein binding"/>
    <property type="evidence" value="ECO:0007669"/>
    <property type="project" value="UniProtKB-ARBA"/>
</dbReference>
<comment type="subcellular location">
    <subcellularLocation>
        <location evidence="9">Cytoplasm</location>
    </subcellularLocation>
</comment>
<keyword evidence="3 9" id="KW-0479">Metal-binding</keyword>
<dbReference type="EMBL" id="FNBA01000004">
    <property type="protein sequence ID" value="SDF02480.1"/>
    <property type="molecule type" value="Genomic_DNA"/>
</dbReference>
<dbReference type="InterPro" id="IPR004520">
    <property type="entry name" value="GTPase_MnmE"/>
</dbReference>
<evidence type="ECO:0000256" key="10">
    <source>
        <dbReference type="RuleBase" id="RU003313"/>
    </source>
</evidence>
<dbReference type="CDD" id="cd04164">
    <property type="entry name" value="trmE"/>
    <property type="match status" value="1"/>
</dbReference>
<evidence type="ECO:0000256" key="9">
    <source>
        <dbReference type="HAMAP-Rule" id="MF_00379"/>
    </source>
</evidence>
<sequence length="497" mass="54222">MLHESLGIVLKHQARNQLLFSIFAPMTHHDTIVALATPAGAGAIAVIRLSGADAITIASQIFTSISGKDLATQKTHTVHLGHLKDGNRIIDEVLATVFKNPNSYTGENVIEFSCHGSSFIQQEIIQVCLRKGCRMATAGEFTLRAFLNGKMDLSQAEAVADLIASDSEASHQLAIQQMRGGFSSEIKVLRQELLDFASLIELELDFAEEDVAFANRDEFQLLISKITLVLKRLIDSFATGNVLKNGIPVAIVGEPNVGKSTLLNALLNEERAIVSDIAGTTRDTIEDEISIGGIGFRFIDTAGIRETVDVIEGLGIKKTFEKIEQAQVVIYLFDASGIDFTSTDAISKGRTLQSIQIELEKIKNQFPQKNLVVIANKVDQLSEANIETLKAQVSDVQLLSAKKGIGVDALKNTLLDFVNTGALRNNETIVTNSRHYDSLLKALEEIIKVQEGIDMDLSSDLMAIDIRQALYYFGEITGEITNDELLGNIFANFCIGK</sequence>
<dbReference type="PANTHER" id="PTHR42714">
    <property type="entry name" value="TRNA MODIFICATION GTPASE GTPBP3"/>
    <property type="match status" value="1"/>
</dbReference>
<dbReference type="InterPro" id="IPR018948">
    <property type="entry name" value="GTP-bd_TrmE_N"/>
</dbReference>
<accession>A0A1G7HPZ4</accession>
<dbReference type="InterPro" id="IPR031168">
    <property type="entry name" value="G_TrmE"/>
</dbReference>
<dbReference type="GO" id="GO:0005829">
    <property type="term" value="C:cytosol"/>
    <property type="evidence" value="ECO:0007669"/>
    <property type="project" value="TreeGrafter"/>
</dbReference>
<evidence type="ECO:0000256" key="4">
    <source>
        <dbReference type="ARBA" id="ARBA00022741"/>
    </source>
</evidence>
<dbReference type="InterPro" id="IPR006073">
    <property type="entry name" value="GTP-bd"/>
</dbReference>
<feature type="domain" description="TrmE-type G" evidence="11">
    <location>
        <begin position="246"/>
        <end position="419"/>
    </location>
</feature>
<dbReference type="SUPFAM" id="SSF52540">
    <property type="entry name" value="P-loop containing nucleoside triphosphate hydrolases"/>
    <property type="match status" value="1"/>
</dbReference>